<proteinExistence type="predicted"/>
<keyword evidence="3" id="KW-1185">Reference proteome</keyword>
<dbReference type="EMBL" id="UYRU01049436">
    <property type="protein sequence ID" value="VDN10564.1"/>
    <property type="molecule type" value="Genomic_DNA"/>
</dbReference>
<sequence length="85" mass="9124">MDATQLREILEQPSHEESTLDAKPTGAYSRANFQVGADASGCDARGPTSKPSGHRYTAGWRSQSSSCEKNSRKLELPVIGLSLST</sequence>
<name>A0A3P7L1H1_DIBLA</name>
<organism evidence="2 3">
    <name type="scientific">Dibothriocephalus latus</name>
    <name type="common">Fish tapeworm</name>
    <name type="synonym">Diphyllobothrium latum</name>
    <dbReference type="NCBI Taxonomy" id="60516"/>
    <lineage>
        <taxon>Eukaryota</taxon>
        <taxon>Metazoa</taxon>
        <taxon>Spiralia</taxon>
        <taxon>Lophotrochozoa</taxon>
        <taxon>Platyhelminthes</taxon>
        <taxon>Cestoda</taxon>
        <taxon>Eucestoda</taxon>
        <taxon>Diphyllobothriidea</taxon>
        <taxon>Diphyllobothriidae</taxon>
        <taxon>Dibothriocephalus</taxon>
    </lineage>
</organism>
<evidence type="ECO:0000313" key="3">
    <source>
        <dbReference type="Proteomes" id="UP000281553"/>
    </source>
</evidence>
<gene>
    <name evidence="2" type="ORF">DILT_LOCUS6395</name>
</gene>
<accession>A0A3P7L1H1</accession>
<dbReference type="AlphaFoldDB" id="A0A3P7L1H1"/>
<feature type="compositionally biased region" description="Basic and acidic residues" evidence="1">
    <location>
        <begin position="8"/>
        <end position="20"/>
    </location>
</feature>
<reference evidence="2 3" key="1">
    <citation type="submission" date="2018-11" db="EMBL/GenBank/DDBJ databases">
        <authorList>
            <consortium name="Pathogen Informatics"/>
        </authorList>
    </citation>
    <scope>NUCLEOTIDE SEQUENCE [LARGE SCALE GENOMIC DNA]</scope>
</reference>
<feature type="region of interest" description="Disordered" evidence="1">
    <location>
        <begin position="37"/>
        <end position="64"/>
    </location>
</feature>
<evidence type="ECO:0000256" key="1">
    <source>
        <dbReference type="SAM" id="MobiDB-lite"/>
    </source>
</evidence>
<dbReference type="Proteomes" id="UP000281553">
    <property type="component" value="Unassembled WGS sequence"/>
</dbReference>
<evidence type="ECO:0000313" key="2">
    <source>
        <dbReference type="EMBL" id="VDN10564.1"/>
    </source>
</evidence>
<feature type="region of interest" description="Disordered" evidence="1">
    <location>
        <begin position="1"/>
        <end position="23"/>
    </location>
</feature>
<protein>
    <submittedName>
        <fullName evidence="2">Uncharacterized protein</fullName>
    </submittedName>
</protein>